<accession>A0A9N8EZM5</accession>
<keyword evidence="1" id="KW-0812">Transmembrane</keyword>
<dbReference type="InterPro" id="IPR057589">
    <property type="entry name" value="GT_PLOD"/>
</dbReference>
<dbReference type="AlphaFoldDB" id="A0A9N8EZM5"/>
<dbReference type="Proteomes" id="UP001153069">
    <property type="component" value="Unassembled WGS sequence"/>
</dbReference>
<proteinExistence type="predicted"/>
<keyword evidence="1" id="KW-0472">Membrane</keyword>
<dbReference type="EMBL" id="CAICTM010002280">
    <property type="protein sequence ID" value="CAB9528649.1"/>
    <property type="molecule type" value="Genomic_DNA"/>
</dbReference>
<reference evidence="3" key="1">
    <citation type="submission" date="2020-06" db="EMBL/GenBank/DDBJ databases">
        <authorList>
            <consortium name="Plant Systems Biology data submission"/>
        </authorList>
    </citation>
    <scope>NUCLEOTIDE SEQUENCE</scope>
    <source>
        <strain evidence="3">D6</strain>
    </source>
</reference>
<dbReference type="CDD" id="cd22997">
    <property type="entry name" value="GT_LH"/>
    <property type="match status" value="1"/>
</dbReference>
<evidence type="ECO:0000259" key="2">
    <source>
        <dbReference type="Pfam" id="PF25342"/>
    </source>
</evidence>
<evidence type="ECO:0000313" key="3">
    <source>
        <dbReference type="EMBL" id="CAB9528649.1"/>
    </source>
</evidence>
<feature type="non-terminal residue" evidence="3">
    <location>
        <position position="365"/>
    </location>
</feature>
<dbReference type="Pfam" id="PF25342">
    <property type="entry name" value="GT_PLOD"/>
    <property type="match status" value="1"/>
</dbReference>
<name>A0A9N8EZM5_9STRA</name>
<organism evidence="3 4">
    <name type="scientific">Seminavis robusta</name>
    <dbReference type="NCBI Taxonomy" id="568900"/>
    <lineage>
        <taxon>Eukaryota</taxon>
        <taxon>Sar</taxon>
        <taxon>Stramenopiles</taxon>
        <taxon>Ochrophyta</taxon>
        <taxon>Bacillariophyta</taxon>
        <taxon>Bacillariophyceae</taxon>
        <taxon>Bacillariophycidae</taxon>
        <taxon>Naviculales</taxon>
        <taxon>Naviculaceae</taxon>
        <taxon>Seminavis</taxon>
    </lineage>
</organism>
<protein>
    <recommendedName>
        <fullName evidence="2">PLOD1-3-like GT domain-containing protein</fullName>
    </recommendedName>
</protein>
<gene>
    <name evidence="3" type="ORF">SEMRO_2282_G321860.1</name>
</gene>
<comment type="caution">
    <text evidence="3">The sequence shown here is derived from an EMBL/GenBank/DDBJ whole genome shotgun (WGS) entry which is preliminary data.</text>
</comment>
<evidence type="ECO:0000256" key="1">
    <source>
        <dbReference type="SAM" id="Phobius"/>
    </source>
</evidence>
<keyword evidence="1" id="KW-1133">Transmembrane helix</keyword>
<sequence length="365" mass="42409">MMNGNQSHATNDDRKENRNHFRWLWMGFWVRWQASKWKLSLPRLMATIGLSALALPVMFQSIRWSGNNRFLLEAVRAFNDDSPAITKPHHRAFLLPDDYNSHGNDDEEYSIQLYTYLVSPPREVPLFRLSAFDEEEFDGSRDLQLHRNFRNYFYSALRNGYRPPIIIRADKGKKAWKDGQPEYLRWQVRMEQYLQVAQQAQRNGGNKSLLMFSDSLDVIVISPVQQISSAFQRIAPQADKAILCAEPLCDTVYCKTDMAAKQFVDQQAPSRKNKFRYLNAGVILGTPQTLVSIFKWVLPYMKEHRVDDQAALVKFWQHNPNKITRDYESEICGIISPVPQFLARDWDYSPLIEGLLDSSADHATR</sequence>
<keyword evidence="4" id="KW-1185">Reference proteome</keyword>
<feature type="transmembrane region" description="Helical" evidence="1">
    <location>
        <begin position="41"/>
        <end position="59"/>
    </location>
</feature>
<evidence type="ECO:0000313" key="4">
    <source>
        <dbReference type="Proteomes" id="UP001153069"/>
    </source>
</evidence>
<feature type="domain" description="PLOD1-3-like GT" evidence="2">
    <location>
        <begin position="205"/>
        <end position="313"/>
    </location>
</feature>